<protein>
    <submittedName>
        <fullName evidence="1">Uncharacterized protein</fullName>
    </submittedName>
</protein>
<comment type="caution">
    <text evidence="1">The sequence shown here is derived from an EMBL/GenBank/DDBJ whole genome shotgun (WGS) entry which is preliminary data.</text>
</comment>
<proteinExistence type="predicted"/>
<dbReference type="EMBL" id="CAWYQH010000001">
    <property type="protein sequence ID" value="CAK8671229.1"/>
    <property type="molecule type" value="Genomic_DNA"/>
</dbReference>
<name>A0ABP0EV24_CLALP</name>
<keyword evidence="2" id="KW-1185">Reference proteome</keyword>
<gene>
    <name evidence="1" type="ORF">CVLEPA_LOCUS282</name>
</gene>
<evidence type="ECO:0000313" key="2">
    <source>
        <dbReference type="Proteomes" id="UP001642483"/>
    </source>
</evidence>
<reference evidence="1 2" key="1">
    <citation type="submission" date="2024-02" db="EMBL/GenBank/DDBJ databases">
        <authorList>
            <person name="Daric V."/>
            <person name="Darras S."/>
        </authorList>
    </citation>
    <scope>NUCLEOTIDE SEQUENCE [LARGE SCALE GENOMIC DNA]</scope>
</reference>
<dbReference type="InterPro" id="IPR032675">
    <property type="entry name" value="LRR_dom_sf"/>
</dbReference>
<dbReference type="Gene3D" id="3.80.10.10">
    <property type="entry name" value="Ribonuclease Inhibitor"/>
    <property type="match status" value="1"/>
</dbReference>
<organism evidence="1 2">
    <name type="scientific">Clavelina lepadiformis</name>
    <name type="common">Light-bulb sea squirt</name>
    <name type="synonym">Ascidia lepadiformis</name>
    <dbReference type="NCBI Taxonomy" id="159417"/>
    <lineage>
        <taxon>Eukaryota</taxon>
        <taxon>Metazoa</taxon>
        <taxon>Chordata</taxon>
        <taxon>Tunicata</taxon>
        <taxon>Ascidiacea</taxon>
        <taxon>Aplousobranchia</taxon>
        <taxon>Clavelinidae</taxon>
        <taxon>Clavelina</taxon>
    </lineage>
</organism>
<sequence length="227" mass="26463">MSNTCANQKVSNNNLLKVFNCFSSKTPNQVVLENRNILVERLTKQLKWFYKKGRDDIWWCKGDNQRRYISLLTDVHELFDEQLTEKAAELFPQILNLNRTKLNSSFTAILCELLIKQNKLKELNLWDCFSNTDDVGRIISAIINLPRKIQVLNINGNIIPEIPSREFFAKVEEKLDMWDCFSRGDGIELGRAAIKSERNQIQKILNELEDTKLKVWIDGFSSIRPQK</sequence>
<evidence type="ECO:0000313" key="1">
    <source>
        <dbReference type="EMBL" id="CAK8671229.1"/>
    </source>
</evidence>
<accession>A0ABP0EV24</accession>
<dbReference type="Proteomes" id="UP001642483">
    <property type="component" value="Unassembled WGS sequence"/>
</dbReference>
<dbReference type="SUPFAM" id="SSF52047">
    <property type="entry name" value="RNI-like"/>
    <property type="match status" value="1"/>
</dbReference>